<evidence type="ECO:0000256" key="1">
    <source>
        <dbReference type="ARBA" id="ARBA00022741"/>
    </source>
</evidence>
<dbReference type="SUPFAM" id="SSF56112">
    <property type="entry name" value="Protein kinase-like (PK-like)"/>
    <property type="match status" value="1"/>
</dbReference>
<evidence type="ECO:0000256" key="2">
    <source>
        <dbReference type="ARBA" id="ARBA00022840"/>
    </source>
</evidence>
<evidence type="ECO:0000313" key="4">
    <source>
        <dbReference type="EMBL" id="MBB3048133.1"/>
    </source>
</evidence>
<dbReference type="AlphaFoldDB" id="A0A7W4W6U1"/>
<keyword evidence="5" id="KW-1185">Reference proteome</keyword>
<proteinExistence type="predicted"/>
<dbReference type="EMBL" id="JACHWY010000002">
    <property type="protein sequence ID" value="MBB3048133.1"/>
    <property type="molecule type" value="Genomic_DNA"/>
</dbReference>
<reference evidence="4 5" key="1">
    <citation type="submission" date="2020-08" db="EMBL/GenBank/DDBJ databases">
        <title>Genomic Encyclopedia of Type Strains, Phase III (KMG-III): the genomes of soil and plant-associated and newly described type strains.</title>
        <authorList>
            <person name="Whitman W."/>
        </authorList>
    </citation>
    <scope>NUCLEOTIDE SEQUENCE [LARGE SCALE GENOMIC DNA]</scope>
    <source>
        <strain evidence="4 5">CECT 8654</strain>
    </source>
</reference>
<dbReference type="PANTHER" id="PTHR33540:SF1">
    <property type="entry name" value="N-ACETYLMURAMATE_N-ACETYLGLUCOSAMINE KINASE"/>
    <property type="match status" value="1"/>
</dbReference>
<dbReference type="Pfam" id="PF01636">
    <property type="entry name" value="APH"/>
    <property type="match status" value="1"/>
</dbReference>
<keyword evidence="2" id="KW-0067">ATP-binding</keyword>
<dbReference type="Gene3D" id="3.30.200.20">
    <property type="entry name" value="Phosphorylase Kinase, domain 1"/>
    <property type="match status" value="1"/>
</dbReference>
<sequence>MFDSLRQWCAAELDLPESALGELETVAGDASFRRYFRLHPEGHPPVVIMDAPPEKEDSRPFLDIAERLRAVGIHSPAILAHDLSRGWILLEDLGDTLYKSAFETRPGEAVFAEILPVLVSQTTVETQGLPSYSRQRLLDELNLFVDWHIPRETDQPFSEAEQRQWLSLCELLIDSAQAQPQVFVHRDFHSCNLMVCEGAPGVIDFQDAVLGPLTYDLMSILLDRYITWPRPQLEGWMEAFRQQVAPQVAVADWQRWCDFMGLQRNLKIIGIFARLAHRDGKSGYLSLVPRFADYVRDVLHHYNELKPYKALLEPRL</sequence>
<comment type="caution">
    <text evidence="4">The sequence shown here is derived from an EMBL/GenBank/DDBJ whole genome shotgun (WGS) entry which is preliminary data.</text>
</comment>
<dbReference type="GO" id="GO:0005524">
    <property type="term" value="F:ATP binding"/>
    <property type="evidence" value="ECO:0007669"/>
    <property type="project" value="UniProtKB-KW"/>
</dbReference>
<accession>A0A7W4W6U1</accession>
<dbReference type="RefSeq" id="WP_183410896.1">
    <property type="nucleotide sequence ID" value="NZ_JACHWY010000002.1"/>
</dbReference>
<name>A0A7W4W6U1_9GAMM</name>
<dbReference type="InterPro" id="IPR002575">
    <property type="entry name" value="Aminoglycoside_PTrfase"/>
</dbReference>
<dbReference type="Proteomes" id="UP000537130">
    <property type="component" value="Unassembled WGS sequence"/>
</dbReference>
<gene>
    <name evidence="4" type="ORF">FHR99_002399</name>
</gene>
<evidence type="ECO:0000313" key="5">
    <source>
        <dbReference type="Proteomes" id="UP000537130"/>
    </source>
</evidence>
<keyword evidence="1" id="KW-0547">Nucleotide-binding</keyword>
<feature type="domain" description="Aminoglycoside phosphotransferase" evidence="3">
    <location>
        <begin position="23"/>
        <end position="255"/>
    </location>
</feature>
<dbReference type="InterPro" id="IPR011009">
    <property type="entry name" value="Kinase-like_dom_sf"/>
</dbReference>
<dbReference type="PANTHER" id="PTHR33540">
    <property type="entry name" value="TRNA THREONYLCARBAMOYLADENOSINE BIOSYNTHESIS PROTEIN TSAE"/>
    <property type="match status" value="1"/>
</dbReference>
<organism evidence="4 5">
    <name type="scientific">Litorivivens lipolytica</name>
    <dbReference type="NCBI Taxonomy" id="1524264"/>
    <lineage>
        <taxon>Bacteria</taxon>
        <taxon>Pseudomonadati</taxon>
        <taxon>Pseudomonadota</taxon>
        <taxon>Gammaproteobacteria</taxon>
        <taxon>Litorivivens</taxon>
    </lineage>
</organism>
<dbReference type="Gene3D" id="3.90.1200.10">
    <property type="match status" value="1"/>
</dbReference>
<protein>
    <recommendedName>
        <fullName evidence="3">Aminoglycoside phosphotransferase domain-containing protein</fullName>
    </recommendedName>
</protein>
<evidence type="ECO:0000259" key="3">
    <source>
        <dbReference type="Pfam" id="PF01636"/>
    </source>
</evidence>